<evidence type="ECO:0000313" key="2">
    <source>
        <dbReference type="EMBL" id="VFJ96649.1"/>
    </source>
</evidence>
<sequence length="158" mass="17616">MGSRIGSPPGIARSVSISILAKVQWSVRSCLEIRNLPRRRPNRVLLRCDGDEVRSLCGWASCSPLQSLIFAPIAPCGSHNRGTASTMRISKQLLSGKKVYKAKSESFSNFRHFRPVSAFLGFMNRNFEFHNPFPVVFPMGITQKRATGQGPVARIQRQ</sequence>
<protein>
    <submittedName>
        <fullName evidence="1">Uncharacterized protein</fullName>
    </submittedName>
</protein>
<accession>A0A450UTW3</accession>
<evidence type="ECO:0000313" key="1">
    <source>
        <dbReference type="EMBL" id="VFJ95926.1"/>
    </source>
</evidence>
<name>A0A450UTW3_9GAMM</name>
<dbReference type="EMBL" id="CAADFI010000095">
    <property type="protein sequence ID" value="VFJ96649.1"/>
    <property type="molecule type" value="Genomic_DNA"/>
</dbReference>
<dbReference type="EMBL" id="CAADFJ010000092">
    <property type="protein sequence ID" value="VFK02479.1"/>
    <property type="molecule type" value="Genomic_DNA"/>
</dbReference>
<evidence type="ECO:0000313" key="3">
    <source>
        <dbReference type="EMBL" id="VFK02479.1"/>
    </source>
</evidence>
<proteinExistence type="predicted"/>
<dbReference type="AlphaFoldDB" id="A0A450UTW3"/>
<organism evidence="1">
    <name type="scientific">Candidatus Kentrum eta</name>
    <dbReference type="NCBI Taxonomy" id="2126337"/>
    <lineage>
        <taxon>Bacteria</taxon>
        <taxon>Pseudomonadati</taxon>
        <taxon>Pseudomonadota</taxon>
        <taxon>Gammaproteobacteria</taxon>
        <taxon>Candidatus Kentrum</taxon>
    </lineage>
</organism>
<dbReference type="EMBL" id="CAADFG010000094">
    <property type="protein sequence ID" value="VFJ95926.1"/>
    <property type="molecule type" value="Genomic_DNA"/>
</dbReference>
<reference evidence="1" key="1">
    <citation type="submission" date="2019-02" db="EMBL/GenBank/DDBJ databases">
        <authorList>
            <person name="Gruber-Vodicka R. H."/>
            <person name="Seah K. B. B."/>
        </authorList>
    </citation>
    <scope>NUCLEOTIDE SEQUENCE</scope>
    <source>
        <strain evidence="3">BECK_SA2B12</strain>
        <strain evidence="1">BECK_SA2B15</strain>
        <strain evidence="2">BECK_SA2B20</strain>
    </source>
</reference>
<gene>
    <name evidence="1" type="ORF">BECKH772A_GA0070896_100946</name>
    <name evidence="2" type="ORF">BECKH772B_GA0070898_100956</name>
    <name evidence="3" type="ORF">BECKH772C_GA0070978_100926</name>
</gene>